<keyword evidence="8" id="KW-1185">Reference proteome</keyword>
<sequence length="352" mass="39674">MTDLFLKIHSQLQSKYPFAVFSKPGSDMVTGIFQNSSEAYFLTDFSQPGFVFAPFNGDSFCFIPEDKADILSVQFEADGYVPSELKTVPVDENEKTDFENLVTNCVAAIRQGDFDKLVASRTETAQLSNTDVTTIFQKLLYAYPMAYKYCFYHPESGLWMGATPEQLLKVENNTLHTVALAGTQVYKEGEHAVWENKEKEEQLFVTDYIVASLKEYADDIHTTAPYTFRAGNIVHIKTDISAELISTGILKDVLQKLHPTPAVCGLPKQEAKTFLIKNEGYNREYYSGFIGELNRDFATGQAKTDLFVNLRCMKVQGDKAQLYIGCGITKDSDPEKEFLETVNKSMTMRRVL</sequence>
<dbReference type="EC" id="5.4.4.2" evidence="3"/>
<dbReference type="GO" id="GO:0008909">
    <property type="term" value="F:isochorismate synthase activity"/>
    <property type="evidence" value="ECO:0007669"/>
    <property type="project" value="UniProtKB-EC"/>
</dbReference>
<evidence type="ECO:0000256" key="1">
    <source>
        <dbReference type="ARBA" id="ARBA00000799"/>
    </source>
</evidence>
<dbReference type="Pfam" id="PF00425">
    <property type="entry name" value="Chorismate_bind"/>
    <property type="match status" value="1"/>
</dbReference>
<dbReference type="InterPro" id="IPR005801">
    <property type="entry name" value="ADC_synthase"/>
</dbReference>
<dbReference type="EMBL" id="SBII01000013">
    <property type="protein sequence ID" value="RWW92228.1"/>
    <property type="molecule type" value="Genomic_DNA"/>
</dbReference>
<proteinExistence type="inferred from homology"/>
<organism evidence="7 8">
    <name type="scientific">Flavobacterium cerinum</name>
    <dbReference type="NCBI Taxonomy" id="2502784"/>
    <lineage>
        <taxon>Bacteria</taxon>
        <taxon>Pseudomonadati</taxon>
        <taxon>Bacteroidota</taxon>
        <taxon>Flavobacteriia</taxon>
        <taxon>Flavobacteriales</taxon>
        <taxon>Flavobacteriaceae</taxon>
        <taxon>Flavobacterium</taxon>
    </lineage>
</organism>
<dbReference type="Gene3D" id="3.60.120.10">
    <property type="entry name" value="Anthranilate synthase"/>
    <property type="match status" value="1"/>
</dbReference>
<dbReference type="SUPFAM" id="SSF56322">
    <property type="entry name" value="ADC synthase"/>
    <property type="match status" value="1"/>
</dbReference>
<evidence type="ECO:0000259" key="6">
    <source>
        <dbReference type="Pfam" id="PF00425"/>
    </source>
</evidence>
<evidence type="ECO:0000256" key="4">
    <source>
        <dbReference type="ARBA" id="ARBA00023235"/>
    </source>
</evidence>
<evidence type="ECO:0000256" key="2">
    <source>
        <dbReference type="ARBA" id="ARBA00005297"/>
    </source>
</evidence>
<dbReference type="Proteomes" id="UP000287527">
    <property type="component" value="Unassembled WGS sequence"/>
</dbReference>
<evidence type="ECO:0000256" key="5">
    <source>
        <dbReference type="ARBA" id="ARBA00041564"/>
    </source>
</evidence>
<dbReference type="OrthoDB" id="9806579at2"/>
<reference evidence="7 8" key="1">
    <citation type="submission" date="2019-01" db="EMBL/GenBank/DDBJ databases">
        <title>Flavobacterium sp. nov.,isolated from freshwater.</title>
        <authorList>
            <person name="Zhang R."/>
            <person name="Du Z.-J."/>
        </authorList>
    </citation>
    <scope>NUCLEOTIDE SEQUENCE [LARGE SCALE GENOMIC DNA]</scope>
    <source>
        <strain evidence="7 8">1E403</strain>
    </source>
</reference>
<dbReference type="InterPro" id="IPR015890">
    <property type="entry name" value="Chorismate_C"/>
</dbReference>
<evidence type="ECO:0000313" key="8">
    <source>
        <dbReference type="Proteomes" id="UP000287527"/>
    </source>
</evidence>
<evidence type="ECO:0000256" key="3">
    <source>
        <dbReference type="ARBA" id="ARBA00012824"/>
    </source>
</evidence>
<gene>
    <name evidence="7" type="ORF">EPI11_16525</name>
</gene>
<comment type="caution">
    <text evidence="7">The sequence shown here is derived from an EMBL/GenBank/DDBJ whole genome shotgun (WGS) entry which is preliminary data.</text>
</comment>
<dbReference type="InterPro" id="IPR004561">
    <property type="entry name" value="IsoChor_synthase"/>
</dbReference>
<dbReference type="RefSeq" id="WP_128391092.1">
    <property type="nucleotide sequence ID" value="NZ_SBII01000013.1"/>
</dbReference>
<name>A0A444GMN7_9FLAO</name>
<dbReference type="NCBIfam" id="TIGR00543">
    <property type="entry name" value="isochor_syn"/>
    <property type="match status" value="1"/>
</dbReference>
<dbReference type="AlphaFoldDB" id="A0A444GMN7"/>
<comment type="catalytic activity">
    <reaction evidence="1">
        <text>chorismate = isochorismate</text>
        <dbReference type="Rhea" id="RHEA:18985"/>
        <dbReference type="ChEBI" id="CHEBI:29748"/>
        <dbReference type="ChEBI" id="CHEBI:29780"/>
        <dbReference type="EC" id="5.4.4.2"/>
    </reaction>
</comment>
<dbReference type="PANTHER" id="PTHR42839:SF2">
    <property type="entry name" value="ISOCHORISMATE SYNTHASE ENTC"/>
    <property type="match status" value="1"/>
</dbReference>
<feature type="domain" description="Chorismate-utilising enzyme C-terminal" evidence="6">
    <location>
        <begin position="95"/>
        <end position="344"/>
    </location>
</feature>
<protein>
    <recommendedName>
        <fullName evidence="3">isochorismate synthase</fullName>
        <ecNumber evidence="3">5.4.4.2</ecNumber>
    </recommendedName>
    <alternativeName>
        <fullName evidence="5">Isochorismate mutase</fullName>
    </alternativeName>
</protein>
<comment type="similarity">
    <text evidence="2">Belongs to the isochorismate synthase family.</text>
</comment>
<dbReference type="PANTHER" id="PTHR42839">
    <property type="entry name" value="ISOCHORISMATE SYNTHASE ENTC"/>
    <property type="match status" value="1"/>
</dbReference>
<keyword evidence="4 7" id="KW-0413">Isomerase</keyword>
<evidence type="ECO:0000313" key="7">
    <source>
        <dbReference type="EMBL" id="RWW92228.1"/>
    </source>
</evidence>
<accession>A0A444GMN7</accession>